<evidence type="ECO:0000313" key="9">
    <source>
        <dbReference type="Proteomes" id="UP000264492"/>
    </source>
</evidence>
<feature type="transmembrane region" description="Helical" evidence="7">
    <location>
        <begin position="43"/>
        <end position="63"/>
    </location>
</feature>
<evidence type="ECO:0000256" key="1">
    <source>
        <dbReference type="ARBA" id="ARBA00004651"/>
    </source>
</evidence>
<comment type="similarity">
    <text evidence="2">Belongs to the UPF0719 family.</text>
</comment>
<reference evidence="8 9" key="1">
    <citation type="submission" date="2018-08" db="EMBL/GenBank/DDBJ databases">
        <title>Lysobacter sp. zong2l5, whole genome shotgun sequence.</title>
        <authorList>
            <person name="Zhang X."/>
            <person name="Feng G."/>
            <person name="Zhu H."/>
        </authorList>
    </citation>
    <scope>NUCLEOTIDE SEQUENCE [LARGE SCALE GENOMIC DNA]</scope>
    <source>
        <strain evidence="9">zong2l5</strain>
    </source>
</reference>
<keyword evidence="3" id="KW-1003">Cell membrane</keyword>
<name>A0A371JWV3_9GAMM</name>
<comment type="subcellular location">
    <subcellularLocation>
        <location evidence="1">Cell membrane</location>
        <topology evidence="1">Multi-pass membrane protein</topology>
    </subcellularLocation>
</comment>
<feature type="transmembrane region" description="Helical" evidence="7">
    <location>
        <begin position="12"/>
        <end position="31"/>
    </location>
</feature>
<protein>
    <submittedName>
        <fullName evidence="8">DUF350 domain-containing protein</fullName>
    </submittedName>
</protein>
<accession>A0A371JWV3</accession>
<keyword evidence="4 7" id="KW-0812">Transmembrane</keyword>
<keyword evidence="5 7" id="KW-1133">Transmembrane helix</keyword>
<evidence type="ECO:0000313" key="8">
    <source>
        <dbReference type="EMBL" id="RDZ26130.1"/>
    </source>
</evidence>
<gene>
    <name evidence="8" type="ORF">DX914_17795</name>
</gene>
<evidence type="ECO:0000256" key="6">
    <source>
        <dbReference type="ARBA" id="ARBA00023136"/>
    </source>
</evidence>
<dbReference type="EMBL" id="QTSU01000004">
    <property type="protein sequence ID" value="RDZ26130.1"/>
    <property type="molecule type" value="Genomic_DNA"/>
</dbReference>
<dbReference type="InterPro" id="IPR007140">
    <property type="entry name" value="DUF350"/>
</dbReference>
<evidence type="ECO:0000256" key="3">
    <source>
        <dbReference type="ARBA" id="ARBA00022475"/>
    </source>
</evidence>
<dbReference type="OrthoDB" id="5573330at2"/>
<evidence type="ECO:0000256" key="5">
    <source>
        <dbReference type="ARBA" id="ARBA00022989"/>
    </source>
</evidence>
<dbReference type="PANTHER" id="PTHR40043:SF1">
    <property type="entry name" value="UPF0719 INNER MEMBRANE PROTEIN YJFL"/>
    <property type="match status" value="1"/>
</dbReference>
<keyword evidence="6 7" id="KW-0472">Membrane</keyword>
<comment type="caution">
    <text evidence="8">The sequence shown here is derived from an EMBL/GenBank/DDBJ whole genome shotgun (WGS) entry which is preliminary data.</text>
</comment>
<dbReference type="AlphaFoldDB" id="A0A371JWV3"/>
<evidence type="ECO:0000256" key="2">
    <source>
        <dbReference type="ARBA" id="ARBA00005779"/>
    </source>
</evidence>
<keyword evidence="9" id="KW-1185">Reference proteome</keyword>
<proteinExistence type="inferred from homology"/>
<dbReference type="GO" id="GO:0005886">
    <property type="term" value="C:plasma membrane"/>
    <property type="evidence" value="ECO:0007669"/>
    <property type="project" value="UniProtKB-SubCell"/>
</dbReference>
<dbReference type="PANTHER" id="PTHR40043">
    <property type="entry name" value="UPF0719 INNER MEMBRANE PROTEIN YJFL"/>
    <property type="match status" value="1"/>
</dbReference>
<dbReference type="Pfam" id="PF03994">
    <property type="entry name" value="DUF350"/>
    <property type="match status" value="1"/>
</dbReference>
<dbReference type="Proteomes" id="UP000264492">
    <property type="component" value="Unassembled WGS sequence"/>
</dbReference>
<evidence type="ECO:0000256" key="7">
    <source>
        <dbReference type="SAM" id="Phobius"/>
    </source>
</evidence>
<dbReference type="RefSeq" id="WP_115861312.1">
    <property type="nucleotide sequence ID" value="NZ_QTSU01000004.1"/>
</dbReference>
<evidence type="ECO:0000256" key="4">
    <source>
        <dbReference type="ARBA" id="ARBA00022692"/>
    </source>
</evidence>
<organism evidence="8 9">
    <name type="scientific">Lysobacter silvisoli</name>
    <dbReference type="NCBI Taxonomy" id="2293254"/>
    <lineage>
        <taxon>Bacteria</taxon>
        <taxon>Pseudomonadati</taxon>
        <taxon>Pseudomonadota</taxon>
        <taxon>Gammaproteobacteria</taxon>
        <taxon>Lysobacterales</taxon>
        <taxon>Lysobacteraceae</taxon>
        <taxon>Lysobacter</taxon>
    </lineage>
</organism>
<feature type="transmembrane region" description="Helical" evidence="7">
    <location>
        <begin position="109"/>
        <end position="129"/>
    </location>
</feature>
<feature type="transmembrane region" description="Helical" evidence="7">
    <location>
        <begin position="75"/>
        <end position="97"/>
    </location>
</feature>
<sequence>MTYLQGLPAFAGYFAIGLGYVALFLALYLQLTPHRELQLIRDGNLAAATALAGALLGFCLPLASAMAHSVSTLDLALWGAVALLAQAIAHGLVRWLLPGFPARIERGEQSAAVLSATLHLSVGLINAAAMTY</sequence>